<feature type="non-terminal residue" evidence="2">
    <location>
        <position position="53"/>
    </location>
</feature>
<accession>A0ABV1VV59</accession>
<organism evidence="2 3">
    <name type="scientific">Streptomyces carpinensis</name>
    <dbReference type="NCBI Taxonomy" id="66369"/>
    <lineage>
        <taxon>Bacteria</taxon>
        <taxon>Bacillati</taxon>
        <taxon>Actinomycetota</taxon>
        <taxon>Actinomycetes</taxon>
        <taxon>Kitasatosporales</taxon>
        <taxon>Streptomycetaceae</taxon>
        <taxon>Streptomyces</taxon>
    </lineage>
</organism>
<evidence type="ECO:0000259" key="1">
    <source>
        <dbReference type="Pfam" id="PF13546"/>
    </source>
</evidence>
<protein>
    <submittedName>
        <fullName evidence="2">Transposase</fullName>
    </submittedName>
</protein>
<feature type="domain" description="Transposase IS701-like DDE" evidence="1">
    <location>
        <begin position="10"/>
        <end position="52"/>
    </location>
</feature>
<gene>
    <name evidence="2" type="ORF">ABT317_01870</name>
</gene>
<comment type="caution">
    <text evidence="2">The sequence shown here is derived from an EMBL/GenBank/DDBJ whole genome shotgun (WGS) entry which is preliminary data.</text>
</comment>
<reference evidence="2 3" key="1">
    <citation type="submission" date="2024-06" db="EMBL/GenBank/DDBJ databases">
        <title>The Natural Products Discovery Center: Release of the First 8490 Sequenced Strains for Exploring Actinobacteria Biosynthetic Diversity.</title>
        <authorList>
            <person name="Kalkreuter E."/>
            <person name="Kautsar S.A."/>
            <person name="Yang D."/>
            <person name="Bader C.D."/>
            <person name="Teijaro C.N."/>
            <person name="Fluegel L."/>
            <person name="Davis C.M."/>
            <person name="Simpson J.R."/>
            <person name="Lauterbach L."/>
            <person name="Steele A.D."/>
            <person name="Gui C."/>
            <person name="Meng S."/>
            <person name="Li G."/>
            <person name="Viehrig K."/>
            <person name="Ye F."/>
            <person name="Su P."/>
            <person name="Kiefer A.F."/>
            <person name="Nichols A."/>
            <person name="Cepeda A.J."/>
            <person name="Yan W."/>
            <person name="Fan B."/>
            <person name="Jiang Y."/>
            <person name="Adhikari A."/>
            <person name="Zheng C.-J."/>
            <person name="Schuster L."/>
            <person name="Cowan T.M."/>
            <person name="Smanski M.J."/>
            <person name="Chevrette M.G."/>
            <person name="De Carvalho L.P.S."/>
            <person name="Shen B."/>
        </authorList>
    </citation>
    <scope>NUCLEOTIDE SEQUENCE [LARGE SCALE GENOMIC DNA]</scope>
    <source>
        <strain evidence="2 3">NPDC000634</strain>
    </source>
</reference>
<dbReference type="Proteomes" id="UP001458415">
    <property type="component" value="Unassembled WGS sequence"/>
</dbReference>
<keyword evidence="3" id="KW-1185">Reference proteome</keyword>
<proteinExistence type="predicted"/>
<dbReference type="InterPro" id="IPR038721">
    <property type="entry name" value="IS701-like_DDE_dom"/>
</dbReference>
<evidence type="ECO:0000313" key="3">
    <source>
        <dbReference type="Proteomes" id="UP001458415"/>
    </source>
</evidence>
<name>A0ABV1VV59_9ACTN</name>
<sequence>MTVLSRFRTDFYACLPARADALFELTDALLCTDGPVKTLVELSLAPEHRRGHG</sequence>
<dbReference type="EMBL" id="JBEPCU010000011">
    <property type="protein sequence ID" value="MER6975827.1"/>
    <property type="molecule type" value="Genomic_DNA"/>
</dbReference>
<evidence type="ECO:0000313" key="2">
    <source>
        <dbReference type="EMBL" id="MER6975827.1"/>
    </source>
</evidence>
<dbReference type="Pfam" id="PF13546">
    <property type="entry name" value="DDE_5"/>
    <property type="match status" value="1"/>
</dbReference>